<evidence type="ECO:0000313" key="6">
    <source>
        <dbReference type="Proteomes" id="UP000245647"/>
    </source>
</evidence>
<proteinExistence type="predicted"/>
<evidence type="ECO:0000256" key="1">
    <source>
        <dbReference type="ARBA" id="ARBA00023015"/>
    </source>
</evidence>
<comment type="caution">
    <text evidence="5">The sequence shown here is derived from an EMBL/GenBank/DDBJ whole genome shotgun (WGS) entry which is preliminary data.</text>
</comment>
<keyword evidence="2" id="KW-0238">DNA-binding</keyword>
<dbReference type="Proteomes" id="UP000245647">
    <property type="component" value="Unassembled WGS sequence"/>
</dbReference>
<dbReference type="InterPro" id="IPR002577">
    <property type="entry name" value="HTH_HxlR"/>
</dbReference>
<dbReference type="OrthoDB" id="9791143at2"/>
<feature type="domain" description="HTH hxlR-type" evidence="4">
    <location>
        <begin position="10"/>
        <end position="108"/>
    </location>
</feature>
<protein>
    <submittedName>
        <fullName evidence="5">Transcriptional regulator</fullName>
    </submittedName>
</protein>
<dbReference type="AlphaFoldDB" id="A0A2U2PH16"/>
<dbReference type="Pfam" id="PF01638">
    <property type="entry name" value="HxlR"/>
    <property type="match status" value="1"/>
</dbReference>
<name>A0A2U2PH16_9SPHI</name>
<dbReference type="InterPro" id="IPR036390">
    <property type="entry name" value="WH_DNA-bd_sf"/>
</dbReference>
<dbReference type="RefSeq" id="WP_109415970.1">
    <property type="nucleotide sequence ID" value="NZ_QEAS01000008.1"/>
</dbReference>
<dbReference type="SUPFAM" id="SSF46785">
    <property type="entry name" value="Winged helix' DNA-binding domain"/>
    <property type="match status" value="1"/>
</dbReference>
<organism evidence="5 6">
    <name type="scientific">Pararcticibacter amylolyticus</name>
    <dbReference type="NCBI Taxonomy" id="2173175"/>
    <lineage>
        <taxon>Bacteria</taxon>
        <taxon>Pseudomonadati</taxon>
        <taxon>Bacteroidota</taxon>
        <taxon>Sphingobacteriia</taxon>
        <taxon>Sphingobacteriales</taxon>
        <taxon>Sphingobacteriaceae</taxon>
        <taxon>Pararcticibacter</taxon>
    </lineage>
</organism>
<keyword evidence="1" id="KW-0805">Transcription regulation</keyword>
<dbReference type="InterPro" id="IPR036388">
    <property type="entry name" value="WH-like_DNA-bd_sf"/>
</dbReference>
<evidence type="ECO:0000313" key="5">
    <source>
        <dbReference type="EMBL" id="PWG80683.1"/>
    </source>
</evidence>
<evidence type="ECO:0000256" key="2">
    <source>
        <dbReference type="ARBA" id="ARBA00023125"/>
    </source>
</evidence>
<keyword evidence="3" id="KW-0804">Transcription</keyword>
<dbReference type="PANTHER" id="PTHR33204:SF18">
    <property type="entry name" value="TRANSCRIPTIONAL REGULATORY PROTEIN"/>
    <property type="match status" value="1"/>
</dbReference>
<gene>
    <name evidence="5" type="ORF">DDR33_11045</name>
</gene>
<evidence type="ECO:0000259" key="4">
    <source>
        <dbReference type="PROSITE" id="PS51118"/>
    </source>
</evidence>
<evidence type="ECO:0000256" key="3">
    <source>
        <dbReference type="ARBA" id="ARBA00023163"/>
    </source>
</evidence>
<reference evidence="5 6" key="1">
    <citation type="submission" date="2018-04" db="EMBL/GenBank/DDBJ databases">
        <title>Pedobacter chongqingensis sp. nov., isolated from a rottenly hemp rope.</title>
        <authorList>
            <person name="Cai Y."/>
        </authorList>
    </citation>
    <scope>NUCLEOTIDE SEQUENCE [LARGE SCALE GENOMIC DNA]</scope>
    <source>
        <strain evidence="5 6">FJ4-8</strain>
    </source>
</reference>
<dbReference type="EMBL" id="QEAS01000008">
    <property type="protein sequence ID" value="PWG80683.1"/>
    <property type="molecule type" value="Genomic_DNA"/>
</dbReference>
<accession>A0A2U2PH16</accession>
<dbReference type="PANTHER" id="PTHR33204">
    <property type="entry name" value="TRANSCRIPTIONAL REGULATOR, MARR FAMILY"/>
    <property type="match status" value="1"/>
</dbReference>
<dbReference type="PROSITE" id="PS51118">
    <property type="entry name" value="HTH_HXLR"/>
    <property type="match status" value="1"/>
</dbReference>
<dbReference type="GO" id="GO:0003677">
    <property type="term" value="F:DNA binding"/>
    <property type="evidence" value="ECO:0007669"/>
    <property type="project" value="UniProtKB-KW"/>
</dbReference>
<keyword evidence="6" id="KW-1185">Reference proteome</keyword>
<dbReference type="Gene3D" id="1.10.10.10">
    <property type="entry name" value="Winged helix-like DNA-binding domain superfamily/Winged helix DNA-binding domain"/>
    <property type="match status" value="1"/>
</dbReference>
<sequence length="155" mass="17501">MKKIKKRSECPISFSLDFVGDKWTLLIIRDIVLNEKNTFGDFLQSAEGIASNVLTDRLKMLLAEDILLKYPVPGKPRIAYCLTEKGVGLIPVVIELGIWGTARTNSEVKKELSAAIKKDKLSVIKKLCERHLDIFQLRKKALEDNSRKQTVSTSK</sequence>